<keyword evidence="3" id="KW-1185">Reference proteome</keyword>
<dbReference type="Proteomes" id="UP000019678">
    <property type="component" value="Unassembled WGS sequence"/>
</dbReference>
<dbReference type="EMBL" id="ASRX01000061">
    <property type="protein sequence ID" value="EYF02434.1"/>
    <property type="molecule type" value="Genomic_DNA"/>
</dbReference>
<dbReference type="PROSITE" id="PS51257">
    <property type="entry name" value="PROKAR_LIPOPROTEIN"/>
    <property type="match status" value="1"/>
</dbReference>
<dbReference type="RefSeq" id="WP_044247695.1">
    <property type="nucleotide sequence ID" value="NZ_ASRX01000061.1"/>
</dbReference>
<accession>A0A017SZM2</accession>
<evidence type="ECO:0000313" key="2">
    <source>
        <dbReference type="EMBL" id="EYF02434.1"/>
    </source>
</evidence>
<dbReference type="AlphaFoldDB" id="A0A017SZM2"/>
<feature type="chain" id="PRO_5001496801" description="Lipoprotein" evidence="1">
    <location>
        <begin position="22"/>
        <end position="145"/>
    </location>
</feature>
<sequence>MKTSRFLGVPALLALALTSFAACTQQDLPPIVDEEEEAGVEATGDAVDAVCDTGTQCCPVTAACAALTDANLLAMSNIGKQQLGTCYWHDNSNCPTCACPFYLKNAKYPWPSGYNGVGTGCLSSQAQVLQNLRSLCAAGECGCDF</sequence>
<reference evidence="2 3" key="1">
    <citation type="submission" date="2013-05" db="EMBL/GenBank/DDBJ databases">
        <title>Genome assembly of Chondromyces apiculatus DSM 436.</title>
        <authorList>
            <person name="Sharma G."/>
            <person name="Khatri I."/>
            <person name="Kaur C."/>
            <person name="Mayilraj S."/>
            <person name="Subramanian S."/>
        </authorList>
    </citation>
    <scope>NUCLEOTIDE SEQUENCE [LARGE SCALE GENOMIC DNA]</scope>
    <source>
        <strain evidence="2 3">DSM 436</strain>
    </source>
</reference>
<protein>
    <recommendedName>
        <fullName evidence="4">Lipoprotein</fullName>
    </recommendedName>
</protein>
<name>A0A017SZM2_9BACT</name>
<evidence type="ECO:0008006" key="4">
    <source>
        <dbReference type="Google" id="ProtNLM"/>
    </source>
</evidence>
<comment type="caution">
    <text evidence="2">The sequence shown here is derived from an EMBL/GenBank/DDBJ whole genome shotgun (WGS) entry which is preliminary data.</text>
</comment>
<keyword evidence="1" id="KW-0732">Signal</keyword>
<feature type="signal peptide" evidence="1">
    <location>
        <begin position="1"/>
        <end position="21"/>
    </location>
</feature>
<proteinExistence type="predicted"/>
<dbReference type="OrthoDB" id="9851748at2"/>
<evidence type="ECO:0000313" key="3">
    <source>
        <dbReference type="Proteomes" id="UP000019678"/>
    </source>
</evidence>
<gene>
    <name evidence="2" type="ORF">CAP_7205</name>
</gene>
<evidence type="ECO:0000256" key="1">
    <source>
        <dbReference type="SAM" id="SignalP"/>
    </source>
</evidence>
<organism evidence="2 3">
    <name type="scientific">Chondromyces apiculatus DSM 436</name>
    <dbReference type="NCBI Taxonomy" id="1192034"/>
    <lineage>
        <taxon>Bacteria</taxon>
        <taxon>Pseudomonadati</taxon>
        <taxon>Myxococcota</taxon>
        <taxon>Polyangia</taxon>
        <taxon>Polyangiales</taxon>
        <taxon>Polyangiaceae</taxon>
        <taxon>Chondromyces</taxon>
    </lineage>
</organism>